<name>A0A381UU77_9ZZZZ</name>
<keyword evidence="1" id="KW-0472">Membrane</keyword>
<feature type="transmembrane region" description="Helical" evidence="1">
    <location>
        <begin position="62"/>
        <end position="81"/>
    </location>
</feature>
<reference evidence="2" key="1">
    <citation type="submission" date="2018-05" db="EMBL/GenBank/DDBJ databases">
        <authorList>
            <person name="Lanie J.A."/>
            <person name="Ng W.-L."/>
            <person name="Kazmierczak K.M."/>
            <person name="Andrzejewski T.M."/>
            <person name="Davidsen T.M."/>
            <person name="Wayne K.J."/>
            <person name="Tettelin H."/>
            <person name="Glass J.I."/>
            <person name="Rusch D."/>
            <person name="Podicherti R."/>
            <person name="Tsui H.-C.T."/>
            <person name="Winkler M.E."/>
        </authorList>
    </citation>
    <scope>NUCLEOTIDE SEQUENCE</scope>
</reference>
<evidence type="ECO:0000256" key="1">
    <source>
        <dbReference type="SAM" id="Phobius"/>
    </source>
</evidence>
<keyword evidence="1" id="KW-1133">Transmembrane helix</keyword>
<dbReference type="EMBL" id="UINC01007151">
    <property type="protein sequence ID" value="SVA31696.1"/>
    <property type="molecule type" value="Genomic_DNA"/>
</dbReference>
<dbReference type="AlphaFoldDB" id="A0A381UU77"/>
<evidence type="ECO:0000313" key="2">
    <source>
        <dbReference type="EMBL" id="SVA31696.1"/>
    </source>
</evidence>
<feature type="transmembrane region" description="Helical" evidence="1">
    <location>
        <begin position="21"/>
        <end position="42"/>
    </location>
</feature>
<accession>A0A381UU77</accession>
<organism evidence="2">
    <name type="scientific">marine metagenome</name>
    <dbReference type="NCBI Taxonomy" id="408172"/>
    <lineage>
        <taxon>unclassified sequences</taxon>
        <taxon>metagenomes</taxon>
        <taxon>ecological metagenomes</taxon>
    </lineage>
</organism>
<gene>
    <name evidence="2" type="ORF">METZ01_LOCUS84550</name>
</gene>
<keyword evidence="1" id="KW-0812">Transmembrane</keyword>
<sequence>MDPRFIGPEAWAEISVFVTNIWLFVVSIIIFASNMLIGHNAIPSLVTSRHLSSSWLKIRPPIYGVAVIAFGAALYFVFTALQGGRSAIKLIYPDFWI</sequence>
<proteinExistence type="predicted"/>
<protein>
    <submittedName>
        <fullName evidence="2">Uncharacterized protein</fullName>
    </submittedName>
</protein>